<dbReference type="EMBL" id="KN882021">
    <property type="protein sequence ID" value="KIY46856.1"/>
    <property type="molecule type" value="Genomic_DNA"/>
</dbReference>
<name>A0A0D7AAA8_9AGAR</name>
<gene>
    <name evidence="2" type="ORF">FISHEDRAFT_75207</name>
</gene>
<feature type="compositionally biased region" description="Low complexity" evidence="1">
    <location>
        <begin position="243"/>
        <end position="254"/>
    </location>
</feature>
<evidence type="ECO:0000313" key="2">
    <source>
        <dbReference type="EMBL" id="KIY46856.1"/>
    </source>
</evidence>
<feature type="compositionally biased region" description="Polar residues" evidence="1">
    <location>
        <begin position="173"/>
        <end position="190"/>
    </location>
</feature>
<reference evidence="2 3" key="1">
    <citation type="journal article" date="2015" name="Fungal Genet. Biol.">
        <title>Evolution of novel wood decay mechanisms in Agaricales revealed by the genome sequences of Fistulina hepatica and Cylindrobasidium torrendii.</title>
        <authorList>
            <person name="Floudas D."/>
            <person name="Held B.W."/>
            <person name="Riley R."/>
            <person name="Nagy L.G."/>
            <person name="Koehler G."/>
            <person name="Ransdell A.S."/>
            <person name="Younus H."/>
            <person name="Chow J."/>
            <person name="Chiniquy J."/>
            <person name="Lipzen A."/>
            <person name="Tritt A."/>
            <person name="Sun H."/>
            <person name="Haridas S."/>
            <person name="LaButti K."/>
            <person name="Ohm R.A."/>
            <person name="Kues U."/>
            <person name="Blanchette R.A."/>
            <person name="Grigoriev I.V."/>
            <person name="Minto R.E."/>
            <person name="Hibbett D.S."/>
        </authorList>
    </citation>
    <scope>NUCLEOTIDE SEQUENCE [LARGE SCALE GENOMIC DNA]</scope>
    <source>
        <strain evidence="2 3">ATCC 64428</strain>
    </source>
</reference>
<evidence type="ECO:0000313" key="3">
    <source>
        <dbReference type="Proteomes" id="UP000054144"/>
    </source>
</evidence>
<accession>A0A0D7AAA8</accession>
<dbReference type="AlphaFoldDB" id="A0A0D7AAA8"/>
<sequence length="388" mass="41567">MASNRRSLHIPGESFIPARWRRSCDLSPFDEYIPTSSRSFDPIPEHHSQTARAAGIDVAVRQGKATSCPLPATGSGTTMTVEMRPAPLDPYPVLPKDPFAWIPPVVSEKERQSNRAREIAAIESGWYPRASSVVCSRSSSFSSSSSLRRSPKRSPRLTVQPVGFRRNPPKTMQRPQSMPSPTYTVRSRNFSRPLHSQWAPSPVPSSSTGSNSRISMSSSSSCGSRALIHAEPPALARHDSQLSRSSSSSSSRASVHAELHAAAFPPESSASHSPNIDLDPTPVDDRPSFTERPQCAPHISPDVSSHPPPVPPTSPLAKPASSTPLSNSVPPNSPPPSRILLTSHVAQRGSAAPPRPPRNPARLAGACGRPSPLATGEIVARSNEPFCC</sequence>
<protein>
    <submittedName>
        <fullName evidence="2">Uncharacterized protein</fullName>
    </submittedName>
</protein>
<proteinExistence type="predicted"/>
<feature type="compositionally biased region" description="Low complexity" evidence="1">
    <location>
        <begin position="204"/>
        <end position="224"/>
    </location>
</feature>
<feature type="compositionally biased region" description="Low complexity" evidence="1">
    <location>
        <begin position="321"/>
        <end position="330"/>
    </location>
</feature>
<feature type="compositionally biased region" description="Low complexity" evidence="1">
    <location>
        <begin position="138"/>
        <end position="148"/>
    </location>
</feature>
<dbReference type="Proteomes" id="UP000054144">
    <property type="component" value="Unassembled WGS sequence"/>
</dbReference>
<keyword evidence="3" id="KW-1185">Reference proteome</keyword>
<feature type="region of interest" description="Disordered" evidence="1">
    <location>
        <begin position="138"/>
        <end position="371"/>
    </location>
</feature>
<organism evidence="2 3">
    <name type="scientific">Fistulina hepatica ATCC 64428</name>
    <dbReference type="NCBI Taxonomy" id="1128425"/>
    <lineage>
        <taxon>Eukaryota</taxon>
        <taxon>Fungi</taxon>
        <taxon>Dikarya</taxon>
        <taxon>Basidiomycota</taxon>
        <taxon>Agaricomycotina</taxon>
        <taxon>Agaricomycetes</taxon>
        <taxon>Agaricomycetidae</taxon>
        <taxon>Agaricales</taxon>
        <taxon>Fistulinaceae</taxon>
        <taxon>Fistulina</taxon>
    </lineage>
</organism>
<evidence type="ECO:0000256" key="1">
    <source>
        <dbReference type="SAM" id="MobiDB-lite"/>
    </source>
</evidence>